<evidence type="ECO:0000313" key="8">
    <source>
        <dbReference type="Proteomes" id="UP000621799"/>
    </source>
</evidence>
<name>A0A928Z986_9CYAN</name>
<keyword evidence="1" id="KW-0121">Carboxypeptidase</keyword>
<organism evidence="7 8">
    <name type="scientific">Zarconia navalis LEGE 11467</name>
    <dbReference type="NCBI Taxonomy" id="1828826"/>
    <lineage>
        <taxon>Bacteria</taxon>
        <taxon>Bacillati</taxon>
        <taxon>Cyanobacteriota</taxon>
        <taxon>Cyanophyceae</taxon>
        <taxon>Oscillatoriophycideae</taxon>
        <taxon>Oscillatoriales</taxon>
        <taxon>Oscillatoriales incertae sedis</taxon>
        <taxon>Zarconia</taxon>
        <taxon>Zarconia navalis</taxon>
    </lineage>
</organism>
<dbReference type="Gene3D" id="3.40.50.1820">
    <property type="entry name" value="alpha/beta hydrolase"/>
    <property type="match status" value="1"/>
</dbReference>
<keyword evidence="4" id="KW-0378">Hydrolase</keyword>
<keyword evidence="2" id="KW-0645">Protease</keyword>
<evidence type="ECO:0000256" key="3">
    <source>
        <dbReference type="ARBA" id="ARBA00022729"/>
    </source>
</evidence>
<dbReference type="EMBL" id="JADEXN010000198">
    <property type="protein sequence ID" value="MBE9041453.1"/>
    <property type="molecule type" value="Genomic_DNA"/>
</dbReference>
<keyword evidence="8" id="KW-1185">Reference proteome</keyword>
<reference evidence="7" key="1">
    <citation type="submission" date="2020-10" db="EMBL/GenBank/DDBJ databases">
        <authorList>
            <person name="Castelo-Branco R."/>
            <person name="Eusebio N."/>
            <person name="Adriana R."/>
            <person name="Vieira A."/>
            <person name="Brugerolle De Fraissinette N."/>
            <person name="Rezende De Castro R."/>
            <person name="Schneider M.P."/>
            <person name="Vasconcelos V."/>
            <person name="Leao P.N."/>
        </authorList>
    </citation>
    <scope>NUCLEOTIDE SEQUENCE</scope>
    <source>
        <strain evidence="7">LEGE 11467</strain>
    </source>
</reference>
<dbReference type="PANTHER" id="PTHR11802">
    <property type="entry name" value="SERINE PROTEASE FAMILY S10 SERINE CARBOXYPEPTIDASE"/>
    <property type="match status" value="1"/>
</dbReference>
<sequence>MNSNERTENQTKSEEKDKKRKLPRIEPVETHHELILQDKSYKYTSRAGVLPLKDEFDQTQAEIFFVAYELDEIDNTVDRPLTFVFNGGPGSSSVWLHMGALGPQRVCMEPEGWMPPPPYRLENNEYTWLDRTDLVFVDPVGTGYSRSIDETVDKKYWSFEGDIRSVGEFIRLYLSRYQRTCSPLYLAGESYGTTRVAGLAGDLVKKGIAFNGIILISTALDLRPIFFGTGDDLPFVLFVPTYAATAWYHKKLEEELQQRPLPDLMAEVEAWAQSELTVALMKGDRIEESECRRIAERLSRYTGLNLDFVLGSNLRIDIDRFCKELLRDRKRSVGRLDSRFKGIEPSTVTERPEFDPSMLAIIPPYTATFDRYVRSELGVETDLIYEVISWNTHENWEWEKGVLPTTGEVLRGAMAKNPFMKVFVAQGYYDLATPHFATEYMISHMNIDSQLRQNVKISTYEAGHMFYLDVESLAAFKQDIDVFFS</sequence>
<evidence type="ECO:0000256" key="6">
    <source>
        <dbReference type="SAM" id="MobiDB-lite"/>
    </source>
</evidence>
<dbReference type="InterPro" id="IPR029058">
    <property type="entry name" value="AB_hydrolase_fold"/>
</dbReference>
<evidence type="ECO:0000256" key="2">
    <source>
        <dbReference type="ARBA" id="ARBA00022670"/>
    </source>
</evidence>
<feature type="region of interest" description="Disordered" evidence="6">
    <location>
        <begin position="1"/>
        <end position="29"/>
    </location>
</feature>
<evidence type="ECO:0000256" key="5">
    <source>
        <dbReference type="ARBA" id="ARBA00023180"/>
    </source>
</evidence>
<protein>
    <submittedName>
        <fullName evidence="7">Peptidase S10</fullName>
    </submittedName>
</protein>
<dbReference type="RefSeq" id="WP_264321660.1">
    <property type="nucleotide sequence ID" value="NZ_JADEXN010000198.1"/>
</dbReference>
<proteinExistence type="predicted"/>
<dbReference type="GO" id="GO:0006508">
    <property type="term" value="P:proteolysis"/>
    <property type="evidence" value="ECO:0007669"/>
    <property type="project" value="UniProtKB-KW"/>
</dbReference>
<dbReference type="SUPFAM" id="SSF53474">
    <property type="entry name" value="alpha/beta-Hydrolases"/>
    <property type="match status" value="1"/>
</dbReference>
<dbReference type="Proteomes" id="UP000621799">
    <property type="component" value="Unassembled WGS sequence"/>
</dbReference>
<evidence type="ECO:0000256" key="4">
    <source>
        <dbReference type="ARBA" id="ARBA00022801"/>
    </source>
</evidence>
<accession>A0A928Z986</accession>
<gene>
    <name evidence="7" type="ORF">IQ235_11740</name>
</gene>
<evidence type="ECO:0000256" key="1">
    <source>
        <dbReference type="ARBA" id="ARBA00022645"/>
    </source>
</evidence>
<comment type="caution">
    <text evidence="7">The sequence shown here is derived from an EMBL/GenBank/DDBJ whole genome shotgun (WGS) entry which is preliminary data.</text>
</comment>
<dbReference type="PANTHER" id="PTHR11802:SF3">
    <property type="entry name" value="RETINOID-INDUCIBLE SERINE CARBOXYPEPTIDASE"/>
    <property type="match status" value="1"/>
</dbReference>
<evidence type="ECO:0000313" key="7">
    <source>
        <dbReference type="EMBL" id="MBE9041453.1"/>
    </source>
</evidence>
<dbReference type="AlphaFoldDB" id="A0A928Z986"/>
<keyword evidence="5" id="KW-0325">Glycoprotein</keyword>
<dbReference type="GO" id="GO:0004185">
    <property type="term" value="F:serine-type carboxypeptidase activity"/>
    <property type="evidence" value="ECO:0007669"/>
    <property type="project" value="InterPro"/>
</dbReference>
<dbReference type="Pfam" id="PF00450">
    <property type="entry name" value="Peptidase_S10"/>
    <property type="match status" value="1"/>
</dbReference>
<keyword evidence="3" id="KW-0732">Signal</keyword>
<dbReference type="InterPro" id="IPR001563">
    <property type="entry name" value="Peptidase_S10"/>
</dbReference>